<organism evidence="1 2">
    <name type="scientific">Trinickia dabaoshanensis</name>
    <dbReference type="NCBI Taxonomy" id="564714"/>
    <lineage>
        <taxon>Bacteria</taxon>
        <taxon>Pseudomonadati</taxon>
        <taxon>Pseudomonadota</taxon>
        <taxon>Betaproteobacteria</taxon>
        <taxon>Burkholderiales</taxon>
        <taxon>Burkholderiaceae</taxon>
        <taxon>Trinickia</taxon>
    </lineage>
</organism>
<dbReference type="EMBL" id="PNYA01000020">
    <property type="protein sequence ID" value="PMS17183.1"/>
    <property type="molecule type" value="Genomic_DNA"/>
</dbReference>
<proteinExistence type="predicted"/>
<evidence type="ECO:0000313" key="1">
    <source>
        <dbReference type="EMBL" id="PMS17183.1"/>
    </source>
</evidence>
<evidence type="ECO:0000313" key="2">
    <source>
        <dbReference type="Proteomes" id="UP000235616"/>
    </source>
</evidence>
<keyword evidence="2" id="KW-1185">Reference proteome</keyword>
<accession>A0A2N7VJ58</accession>
<dbReference type="AlphaFoldDB" id="A0A2N7VJ58"/>
<dbReference type="OrthoDB" id="9120354at2"/>
<dbReference type="RefSeq" id="WP_102647302.1">
    <property type="nucleotide sequence ID" value="NZ_PNYA01000020.1"/>
</dbReference>
<sequence>MSEPGIRRLCESGEIKLARPSLPQAAEEQGQRVIHVDDFGPGEKITVRVLNDQGSNWHPTPGDSLRAYLNDTPSENVLSLDDRNVFDAFWDGKFDPATIPDGSYTATYRKTSQVGDIVAALPATVVIAGSSASEYRSPLFPDAQNGVLPYAKIAAKNGAPIRTQYALCKDDQVTFHWQGFDESGNAVAGAAYRTDPPHTVQVADLVNGYVADTIPMAGIRPLGDLGSGVAYYEVRRQGVTHASLRTEVVISWSDLTALQLTCTQGAANASSQLPNLIPCNYGVVFGEPGLAVTISASLGGVILEAEGSDPTTYRTRLDWRGVAAFSVSSNDQTLISLAAYAGGQPGDAPTVDATFSPYLDGSAAGICAYAYTTRVPSDGNTACSIYFQVSPEFVDREVEVAILDDHAQATIVGADTNSPRTYTTMLYADGSGCVGIVDTCEEEINVALRVVGESTSLRFPHPVRFSVFPPTPGDR</sequence>
<protein>
    <submittedName>
        <fullName evidence="1">Uncharacterized protein</fullName>
    </submittedName>
</protein>
<reference evidence="1 2" key="1">
    <citation type="submission" date="2018-01" db="EMBL/GenBank/DDBJ databases">
        <title>Whole genome analyses suggest that Burkholderia sensu lato contains two further novel genera in the rhizoxinica-symbiotica group Mycetohabitans gen. nov., and Trinickia gen. nov.: implications for the evolution of diazotrophy and nodulation in the Burkholderiaceae.</title>
        <authorList>
            <person name="Estrada-de los Santos P."/>
            <person name="Palmer M."/>
            <person name="Chavez-Ramirez B."/>
            <person name="Beukes C."/>
            <person name="Steenkamp E.T."/>
            <person name="Hirsch A.M."/>
            <person name="Manyaka P."/>
            <person name="Maluk M."/>
            <person name="Lafos M."/>
            <person name="Crook M."/>
            <person name="Gross E."/>
            <person name="Simon M.F."/>
            <person name="Bueno dos Reis Junior F."/>
            <person name="Poole P.S."/>
            <person name="Venter S.N."/>
            <person name="James E.K."/>
        </authorList>
    </citation>
    <scope>NUCLEOTIDE SEQUENCE [LARGE SCALE GENOMIC DNA]</scope>
    <source>
        <strain evidence="1 2">GIMN1.004</strain>
    </source>
</reference>
<comment type="caution">
    <text evidence="1">The sequence shown here is derived from an EMBL/GenBank/DDBJ whole genome shotgun (WGS) entry which is preliminary data.</text>
</comment>
<dbReference type="Proteomes" id="UP000235616">
    <property type="component" value="Unassembled WGS sequence"/>
</dbReference>
<name>A0A2N7VJ58_9BURK</name>
<gene>
    <name evidence="1" type="ORF">C0Z18_20655</name>
</gene>